<keyword evidence="3" id="KW-0479">Metal-binding</keyword>
<keyword evidence="7" id="KW-0325">Glycoprotein</keyword>
<protein>
    <submittedName>
        <fullName evidence="9">Nuclease I</fullName>
    </submittedName>
</protein>
<keyword evidence="5" id="KW-0378">Hydrolase</keyword>
<evidence type="ECO:0000256" key="1">
    <source>
        <dbReference type="ARBA" id="ARBA00009547"/>
    </source>
</evidence>
<evidence type="ECO:0000256" key="6">
    <source>
        <dbReference type="ARBA" id="ARBA00023157"/>
    </source>
</evidence>
<feature type="chain" id="PRO_5001913907" evidence="8">
    <location>
        <begin position="20"/>
        <end position="393"/>
    </location>
</feature>
<dbReference type="CDD" id="cd11010">
    <property type="entry name" value="S1-P1_nuclease"/>
    <property type="match status" value="1"/>
</dbReference>
<dbReference type="KEGG" id="cdeu:CNBG_0307"/>
<name>A0A095C3R7_CRYD2</name>
<dbReference type="STRING" id="294750.A0A095C3R7"/>
<keyword evidence="10" id="KW-1185">Reference proteome</keyword>
<comment type="similarity">
    <text evidence="1">Belongs to the nuclease type I family.</text>
</comment>
<reference evidence="9 10" key="1">
    <citation type="journal article" date="2011" name="MBio">
        <title>Genome variation in Cryptococcus gattii, an emerging pathogen of immunocompetent hosts.</title>
        <authorList>
            <person name="D'Souza C.A."/>
            <person name="Kronstad J.W."/>
            <person name="Taylor G."/>
            <person name="Warren R."/>
            <person name="Yuen M."/>
            <person name="Hu G."/>
            <person name="Jung W.H."/>
            <person name="Sham A."/>
            <person name="Kidd S.E."/>
            <person name="Tangen K."/>
            <person name="Lee N."/>
            <person name="Zeilmaker T."/>
            <person name="Sawkins J."/>
            <person name="McVicker G."/>
            <person name="Shah S."/>
            <person name="Gnerre S."/>
            <person name="Griggs A."/>
            <person name="Zeng Q."/>
            <person name="Bartlett K."/>
            <person name="Li W."/>
            <person name="Wang X."/>
            <person name="Heitman J."/>
            <person name="Stajich J.E."/>
            <person name="Fraser J.A."/>
            <person name="Meyer W."/>
            <person name="Carter D."/>
            <person name="Schein J."/>
            <person name="Krzywinski M."/>
            <person name="Kwon-Chung K.J."/>
            <person name="Varma A."/>
            <person name="Wang J."/>
            <person name="Brunham R."/>
            <person name="Fyfe M."/>
            <person name="Ouellette B.F."/>
            <person name="Siddiqui A."/>
            <person name="Marra M."/>
            <person name="Jones S."/>
            <person name="Holt R."/>
            <person name="Birren B.W."/>
            <person name="Galagan J.E."/>
            <person name="Cuomo C.A."/>
        </authorList>
    </citation>
    <scope>NUCLEOTIDE SEQUENCE [LARGE SCALE GENOMIC DNA]</scope>
    <source>
        <strain evidence="9 10">R265</strain>
    </source>
</reference>
<evidence type="ECO:0000256" key="7">
    <source>
        <dbReference type="ARBA" id="ARBA00023180"/>
    </source>
</evidence>
<dbReference type="Proteomes" id="UP000029445">
    <property type="component" value="Chromosome 4"/>
</dbReference>
<reference evidence="9 10" key="2">
    <citation type="journal article" date="2018" name="Proc. Natl. Acad. Sci.">
        <title>RNAi is a critical determinant of centromere evolution in closely related fungi.</title>
        <authorList>
            <person name="Yadav V."/>
            <person name="Sun S."/>
            <person name="Billmyre R.B."/>
            <person name="Thimmappa B.C."/>
            <person name="Shea T."/>
            <person name="Lintner R."/>
            <person name="Bakkeren G."/>
            <person name="Cuomo C.A."/>
            <person name="Heitman J."/>
            <person name="Sanyal K."/>
        </authorList>
    </citation>
    <scope>NUCLEOTIDE SEQUENCE [LARGE SCALE GENOMIC DNA]</scope>
    <source>
        <strain evidence="9 10">R265</strain>
    </source>
</reference>
<proteinExistence type="inferred from homology"/>
<evidence type="ECO:0000256" key="2">
    <source>
        <dbReference type="ARBA" id="ARBA00022722"/>
    </source>
</evidence>
<dbReference type="Pfam" id="PF02265">
    <property type="entry name" value="S1-P1_nuclease"/>
    <property type="match status" value="1"/>
</dbReference>
<keyword evidence="6" id="KW-1015">Disulfide bond</keyword>
<dbReference type="GO" id="GO:0046872">
    <property type="term" value="F:metal ion binding"/>
    <property type="evidence" value="ECO:0007669"/>
    <property type="project" value="UniProtKB-KW"/>
</dbReference>
<dbReference type="Gene3D" id="1.10.575.10">
    <property type="entry name" value="P1 Nuclease"/>
    <property type="match status" value="1"/>
</dbReference>
<dbReference type="GO" id="GO:0004519">
    <property type="term" value="F:endonuclease activity"/>
    <property type="evidence" value="ECO:0007669"/>
    <property type="project" value="UniProtKB-KW"/>
</dbReference>
<gene>
    <name evidence="9" type="ORF">CNBG_0307</name>
</gene>
<dbReference type="HOGENOM" id="CLU_044365_2_0_1"/>
<keyword evidence="4" id="KW-0255">Endonuclease</keyword>
<evidence type="ECO:0000313" key="10">
    <source>
        <dbReference type="Proteomes" id="UP000029445"/>
    </source>
</evidence>
<organism evidence="9 10">
    <name type="scientific">Cryptococcus deuterogattii (strain R265)</name>
    <name type="common">Cryptococcus gattii VGII (strain R265)</name>
    <dbReference type="NCBI Taxonomy" id="294750"/>
    <lineage>
        <taxon>Eukaryota</taxon>
        <taxon>Fungi</taxon>
        <taxon>Dikarya</taxon>
        <taxon>Basidiomycota</taxon>
        <taxon>Agaricomycotina</taxon>
        <taxon>Tremellomycetes</taxon>
        <taxon>Tremellales</taxon>
        <taxon>Cryptococcaceae</taxon>
        <taxon>Cryptococcus</taxon>
        <taxon>Cryptococcus gattii species complex</taxon>
    </lineage>
</organism>
<dbReference type="AlphaFoldDB" id="A0A095C3R7"/>
<dbReference type="VEuPathDB" id="FungiDB:CNBG_0307"/>
<dbReference type="GO" id="GO:0003676">
    <property type="term" value="F:nucleic acid binding"/>
    <property type="evidence" value="ECO:0007669"/>
    <property type="project" value="InterPro"/>
</dbReference>
<accession>A0A095C3R7</accession>
<evidence type="ECO:0000256" key="3">
    <source>
        <dbReference type="ARBA" id="ARBA00022723"/>
    </source>
</evidence>
<keyword evidence="8" id="KW-0732">Signal</keyword>
<keyword evidence="2" id="KW-0540">Nuclease</keyword>
<dbReference type="PANTHER" id="PTHR33146">
    <property type="entry name" value="ENDONUCLEASE 4"/>
    <property type="match status" value="1"/>
</dbReference>
<sequence>MKLLPLALIVASTLPSALSWGAAGHEMVATIAQIHLFPSIKAKLCNILPQEAECHLAPVAAWADIVRNKYRGTAPMHYINAKNDHPQDHCEFGEHGWQNEDVNVITAIQNFTRLIMDGKGGRDVDIPLRFLVHFIGDSHQPLHLAGRDKGGNQAKFLFEGRERNLHSVWDSGIITKNIRELSNYTSPLPSKYIEGCLPGAIFDPYVRWIVWEGIRLWWRDEVNSWISCPATGDPYPHSSQTSIPPSASTIIKDHFRSAASFALSLLPGRLSALVELSFALPVTETANFEDQALALTPKILAAKEVNMTFPSCPYHWISPIHQLNCDIIWPKNYTGQPNARLIELDTDEYLGEIGRQKILERMMAMAGLRLAKVLNEALAEEGDGVRGVYFGYS</sequence>
<dbReference type="RefSeq" id="XP_062880464.1">
    <property type="nucleotide sequence ID" value="XM_063024394.1"/>
</dbReference>
<dbReference type="InterPro" id="IPR008947">
    <property type="entry name" value="PLipase_C/P1_nuclease_dom_sf"/>
</dbReference>
<dbReference type="SUPFAM" id="SSF48537">
    <property type="entry name" value="Phospholipase C/P1 nuclease"/>
    <property type="match status" value="1"/>
</dbReference>
<dbReference type="InterPro" id="IPR003154">
    <property type="entry name" value="S1/P1nuclease"/>
</dbReference>
<evidence type="ECO:0000313" key="9">
    <source>
        <dbReference type="EMBL" id="KGB74469.1"/>
    </source>
</evidence>
<dbReference type="OMA" id="HQIVATI"/>
<dbReference type="OrthoDB" id="441446at2759"/>
<dbReference type="PANTHER" id="PTHR33146:SF29">
    <property type="entry name" value="S1_P1 NUCLEASE"/>
    <property type="match status" value="1"/>
</dbReference>
<dbReference type="GeneID" id="88176548"/>
<dbReference type="GO" id="GO:0016788">
    <property type="term" value="F:hydrolase activity, acting on ester bonds"/>
    <property type="evidence" value="ECO:0007669"/>
    <property type="project" value="InterPro"/>
</dbReference>
<dbReference type="GO" id="GO:0006308">
    <property type="term" value="P:DNA catabolic process"/>
    <property type="evidence" value="ECO:0007669"/>
    <property type="project" value="InterPro"/>
</dbReference>
<evidence type="ECO:0000256" key="8">
    <source>
        <dbReference type="SAM" id="SignalP"/>
    </source>
</evidence>
<evidence type="ECO:0000256" key="5">
    <source>
        <dbReference type="ARBA" id="ARBA00022801"/>
    </source>
</evidence>
<evidence type="ECO:0000256" key="4">
    <source>
        <dbReference type="ARBA" id="ARBA00022759"/>
    </source>
</evidence>
<dbReference type="EMBL" id="CP025762">
    <property type="protein sequence ID" value="KGB74469.1"/>
    <property type="molecule type" value="Genomic_DNA"/>
</dbReference>
<feature type="signal peptide" evidence="8">
    <location>
        <begin position="1"/>
        <end position="19"/>
    </location>
</feature>